<organism evidence="1">
    <name type="scientific">Rhizobium etli</name>
    <dbReference type="NCBI Taxonomy" id="29449"/>
    <lineage>
        <taxon>Bacteria</taxon>
        <taxon>Pseudomonadati</taxon>
        <taxon>Pseudomonadota</taxon>
        <taxon>Alphaproteobacteria</taxon>
        <taxon>Hyphomicrobiales</taxon>
        <taxon>Rhizobiaceae</taxon>
        <taxon>Rhizobium/Agrobacterium group</taxon>
        <taxon>Rhizobium</taxon>
    </lineage>
</organism>
<evidence type="ECO:0000313" key="1">
    <source>
        <dbReference type="EMBL" id="AAK11642.2"/>
    </source>
</evidence>
<reference evidence="1" key="1">
    <citation type="journal article" date="2001" name="J. Bacteriol.">
        <title>Genetic locus required for antigenic maturation of Rhizobium etli CE3 lipopolysaccharide.</title>
        <authorList>
            <person name="Duelli D.M."/>
            <person name="Tobin A."/>
            <person name="Box J.M."/>
            <person name="Kolli V.S."/>
            <person name="Carlson R.W."/>
            <person name="Noel K.D."/>
        </authorList>
    </citation>
    <scope>NUCLEOTIDE SEQUENCE</scope>
</reference>
<dbReference type="EMBL" id="AF333486">
    <property type="protein sequence ID" value="AAK11642.2"/>
    <property type="molecule type" value="Genomic_DNA"/>
</dbReference>
<gene>
    <name evidence="1" type="primary">nlpE4</name>
</gene>
<accession>Q9AGF8</accession>
<proteinExistence type="predicted"/>
<protein>
    <submittedName>
        <fullName evidence="1">NLPE4</fullName>
    </submittedName>
</protein>
<dbReference type="AlphaFoldDB" id="Q9AGF8"/>
<sequence>MVAFLILIVRLPFVAMLFFPCGGSCFWRGVFVSCRRHSVCKRPNSFLLGCILNCSRCINPTPRAENDRYSCLTAVSAKHVRCTGLVVLIRLRYRLLGWRLQMRSTLPSCENWSLNGCAVQ</sequence>
<name>Q9AGF8_RHIET</name>